<dbReference type="InterPro" id="IPR001509">
    <property type="entry name" value="Epimerase_deHydtase"/>
</dbReference>
<protein>
    <submittedName>
        <fullName evidence="4">Uncharacterized protein (TIGR01777 family)</fullName>
    </submittedName>
</protein>
<dbReference type="PANTHER" id="PTHR11092:SF0">
    <property type="entry name" value="EPIMERASE FAMILY PROTEIN SDR39U1"/>
    <property type="match status" value="1"/>
</dbReference>
<dbReference type="InterPro" id="IPR013549">
    <property type="entry name" value="DUF1731"/>
</dbReference>
<feature type="domain" description="DUF1731" evidence="3">
    <location>
        <begin position="247"/>
        <end position="294"/>
    </location>
</feature>
<dbReference type="EMBL" id="JAGIOA010000001">
    <property type="protein sequence ID" value="MBP2378963.1"/>
    <property type="molecule type" value="Genomic_DNA"/>
</dbReference>
<comment type="caution">
    <text evidence="4">The sequence shown here is derived from an EMBL/GenBank/DDBJ whole genome shotgun (WGS) entry which is preliminary data.</text>
</comment>
<evidence type="ECO:0000313" key="4">
    <source>
        <dbReference type="EMBL" id="MBP2378963.1"/>
    </source>
</evidence>
<evidence type="ECO:0000259" key="3">
    <source>
        <dbReference type="Pfam" id="PF08338"/>
    </source>
</evidence>
<keyword evidence="5" id="KW-1185">Reference proteome</keyword>
<dbReference type="Pfam" id="PF08338">
    <property type="entry name" value="DUF1731"/>
    <property type="match status" value="1"/>
</dbReference>
<comment type="similarity">
    <text evidence="1">Belongs to the NAD(P)-dependent epimerase/dehydratase family. SDR39U1 subfamily.</text>
</comment>
<dbReference type="RefSeq" id="WP_210098108.1">
    <property type="nucleotide sequence ID" value="NZ_BAAAIO010000003.1"/>
</dbReference>
<dbReference type="InterPro" id="IPR036291">
    <property type="entry name" value="NAD(P)-bd_dom_sf"/>
</dbReference>
<feature type="domain" description="NAD-dependent epimerase/dehydratase" evidence="2">
    <location>
        <begin position="5"/>
        <end position="212"/>
    </location>
</feature>
<sequence>MTQRIVISGASGLIGTALAASLRADDVEVTTLVRRTSRGPSEVEWRPGERELDPDVLAGADAVVALGGASVGRLPWTRRYRRELAESRLTTTRTLATAVRALRDDAPAFVSASAVGYYGSAPGETLTEASLPGDTFLAQLCVRWEQEALRAGEHTRVSLLRTAPIIHRQGVLKPLIQLTRFGVAGPIGPGTQIWPWISLDDEVRGIRHVIDSRLEGPVNFTGPSRASANDIGRALAKRMRRPFWIPAPSWALRLALSSAAADSLLLSDADVRPVALERSGFEFTHTTAQQAVDAAL</sequence>
<name>A0ABS4WS41_9MICO</name>
<evidence type="ECO:0000313" key="5">
    <source>
        <dbReference type="Proteomes" id="UP000703720"/>
    </source>
</evidence>
<evidence type="ECO:0000259" key="2">
    <source>
        <dbReference type="Pfam" id="PF01370"/>
    </source>
</evidence>
<dbReference type="Proteomes" id="UP000703720">
    <property type="component" value="Unassembled WGS sequence"/>
</dbReference>
<accession>A0ABS4WS41</accession>
<dbReference type="InterPro" id="IPR010099">
    <property type="entry name" value="SDR39U1"/>
</dbReference>
<proteinExistence type="inferred from homology"/>
<dbReference type="Gene3D" id="3.40.50.720">
    <property type="entry name" value="NAD(P)-binding Rossmann-like Domain"/>
    <property type="match status" value="1"/>
</dbReference>
<evidence type="ECO:0000256" key="1">
    <source>
        <dbReference type="ARBA" id="ARBA00009353"/>
    </source>
</evidence>
<reference evidence="4 5" key="1">
    <citation type="submission" date="2021-03" db="EMBL/GenBank/DDBJ databases">
        <title>Sequencing the genomes of 1000 actinobacteria strains.</title>
        <authorList>
            <person name="Klenk H.-P."/>
        </authorList>
    </citation>
    <scope>NUCLEOTIDE SEQUENCE [LARGE SCALE GENOMIC DNA]</scope>
    <source>
        <strain evidence="4 5">DSM 13468</strain>
    </source>
</reference>
<dbReference type="SUPFAM" id="SSF51735">
    <property type="entry name" value="NAD(P)-binding Rossmann-fold domains"/>
    <property type="match status" value="1"/>
</dbReference>
<organism evidence="4 5">
    <name type="scientific">Microbacterium phyllosphaerae</name>
    <dbReference type="NCBI Taxonomy" id="124798"/>
    <lineage>
        <taxon>Bacteria</taxon>
        <taxon>Bacillati</taxon>
        <taxon>Actinomycetota</taxon>
        <taxon>Actinomycetes</taxon>
        <taxon>Micrococcales</taxon>
        <taxon>Microbacteriaceae</taxon>
        <taxon>Microbacterium</taxon>
    </lineage>
</organism>
<dbReference type="Pfam" id="PF01370">
    <property type="entry name" value="Epimerase"/>
    <property type="match status" value="1"/>
</dbReference>
<dbReference type="PANTHER" id="PTHR11092">
    <property type="entry name" value="SUGAR NUCLEOTIDE EPIMERASE RELATED"/>
    <property type="match status" value="1"/>
</dbReference>
<dbReference type="NCBIfam" id="TIGR01777">
    <property type="entry name" value="yfcH"/>
    <property type="match status" value="1"/>
</dbReference>
<gene>
    <name evidence="4" type="ORF">JOF42_002458</name>
</gene>